<feature type="coiled-coil region" evidence="5">
    <location>
        <begin position="150"/>
        <end position="209"/>
    </location>
</feature>
<reference evidence="9 10" key="1">
    <citation type="submission" date="2022-10" db="EMBL/GenBank/DDBJ databases">
        <title>The complete genomes of actinobacterial strains from the NBC collection.</title>
        <authorList>
            <person name="Joergensen T.S."/>
            <person name="Alvarez Arevalo M."/>
            <person name="Sterndorff E.B."/>
            <person name="Faurdal D."/>
            <person name="Vuksanovic O."/>
            <person name="Mourched A.-S."/>
            <person name="Charusanti P."/>
            <person name="Shaw S."/>
            <person name="Blin K."/>
            <person name="Weber T."/>
        </authorList>
    </citation>
    <scope>NUCLEOTIDE SEQUENCE [LARGE SCALE GENOMIC DNA]</scope>
    <source>
        <strain evidence="9 10">NBC_00123</strain>
    </source>
</reference>
<evidence type="ECO:0000256" key="1">
    <source>
        <dbReference type="ARBA" id="ARBA00022512"/>
    </source>
</evidence>
<evidence type="ECO:0000256" key="7">
    <source>
        <dbReference type="SAM" id="SignalP"/>
    </source>
</evidence>
<evidence type="ECO:0000313" key="10">
    <source>
        <dbReference type="Proteomes" id="UP001622594"/>
    </source>
</evidence>
<organism evidence="9 10">
    <name type="scientific">Streptomyces zaomyceticus</name>
    <dbReference type="NCBI Taxonomy" id="68286"/>
    <lineage>
        <taxon>Bacteria</taxon>
        <taxon>Bacillati</taxon>
        <taxon>Actinomycetota</taxon>
        <taxon>Actinomycetes</taxon>
        <taxon>Kitasatosporales</taxon>
        <taxon>Streptomycetaceae</taxon>
        <taxon>Streptomyces</taxon>
    </lineage>
</organism>
<protein>
    <submittedName>
        <fullName evidence="9">Peptidase</fullName>
    </submittedName>
</protein>
<evidence type="ECO:0000256" key="4">
    <source>
        <dbReference type="ARBA" id="ARBA00023088"/>
    </source>
</evidence>
<sequence length="443" mass="45379">MKIRRILATAVAAAVTTPVVFLSAAPAFADTKPSPASTQKPAQGEDDKDDKPTLEELKAAVALAQKEYDEAVVGLAEAKAAVDALSEQDHVLVAAVTGAANAAGEAAKAKTAADEALAKVEKALAELPPEATEEQKAAATTAVAVAKKTAEEAAAAKTAADARLKKASAELGDANLAASKVYALAEKVKKAAAETLAEAREELEFFEEIGGECTEDEALEIALSGPKTVAAGGSAVFSLRVTNTSDRTLDAVEAYTNAGVLPDGKEPIDEDGFFKRYITVEWSSADVLEWTEITEEFDAVEIGTLVKGGHSDVKLRLTVDPEAPVGPGVAWAYGEFENNDGTCGIGEDFAHANFDIAAAKGDKPEPKPTPSETTATPTPAPTHGGNDNTTQQGGSSNTPVRGTLAATGADENLTRLGLAAAATVALGAGAMVVARRRKAGASV</sequence>
<evidence type="ECO:0000256" key="5">
    <source>
        <dbReference type="SAM" id="Coils"/>
    </source>
</evidence>
<dbReference type="RefSeq" id="WP_406334829.1">
    <property type="nucleotide sequence ID" value="NZ_CP108188.1"/>
</dbReference>
<keyword evidence="1" id="KW-0134">Cell wall</keyword>
<gene>
    <name evidence="9" type="ORF">OG814_16885</name>
</gene>
<dbReference type="PROSITE" id="PS50847">
    <property type="entry name" value="GRAM_POS_ANCHORING"/>
    <property type="match status" value="1"/>
</dbReference>
<keyword evidence="3 7" id="KW-0732">Signal</keyword>
<evidence type="ECO:0000313" key="9">
    <source>
        <dbReference type="EMBL" id="WTR70837.1"/>
    </source>
</evidence>
<proteinExistence type="predicted"/>
<feature type="domain" description="Gram-positive cocci surface proteins LPxTG" evidence="8">
    <location>
        <begin position="404"/>
        <end position="443"/>
    </location>
</feature>
<feature type="signal peptide" evidence="7">
    <location>
        <begin position="1"/>
        <end position="29"/>
    </location>
</feature>
<evidence type="ECO:0000256" key="2">
    <source>
        <dbReference type="ARBA" id="ARBA00022525"/>
    </source>
</evidence>
<feature type="compositionally biased region" description="Basic and acidic residues" evidence="6">
    <location>
        <begin position="43"/>
        <end position="53"/>
    </location>
</feature>
<keyword evidence="4" id="KW-0572">Peptidoglycan-anchor</keyword>
<accession>A0ABZ1L8V1</accession>
<keyword evidence="2" id="KW-0964">Secreted</keyword>
<dbReference type="Proteomes" id="UP001622594">
    <property type="component" value="Chromosome"/>
</dbReference>
<evidence type="ECO:0000259" key="8">
    <source>
        <dbReference type="PROSITE" id="PS50847"/>
    </source>
</evidence>
<feature type="compositionally biased region" description="Polar residues" evidence="6">
    <location>
        <begin position="385"/>
        <end position="400"/>
    </location>
</feature>
<feature type="chain" id="PRO_5045585055" evidence="7">
    <location>
        <begin position="30"/>
        <end position="443"/>
    </location>
</feature>
<evidence type="ECO:0000256" key="6">
    <source>
        <dbReference type="SAM" id="MobiDB-lite"/>
    </source>
</evidence>
<keyword evidence="5" id="KW-0175">Coiled coil</keyword>
<feature type="region of interest" description="Disordered" evidence="6">
    <location>
        <begin position="359"/>
        <end position="403"/>
    </location>
</feature>
<keyword evidence="10" id="KW-1185">Reference proteome</keyword>
<feature type="region of interest" description="Disordered" evidence="6">
    <location>
        <begin position="29"/>
        <end position="53"/>
    </location>
</feature>
<evidence type="ECO:0000256" key="3">
    <source>
        <dbReference type="ARBA" id="ARBA00022729"/>
    </source>
</evidence>
<dbReference type="InterPro" id="IPR019931">
    <property type="entry name" value="LPXTG_anchor"/>
</dbReference>
<dbReference type="EMBL" id="CP108188">
    <property type="protein sequence ID" value="WTR70837.1"/>
    <property type="molecule type" value="Genomic_DNA"/>
</dbReference>
<name>A0ABZ1L8V1_9ACTN</name>